<sequence length="584" mass="68314">MEDEARPFIISIPKIRISAKKSVESLNPKPNLQSGVGAIRKPSEVSLKKYSLPGEKPLKVNKLHNELLLLPYRLFSKRQESERHKTRLSIRIKEKYKIGYTDLRKRLYVEGPIDDIRGITDIDRKFFKSVDGRPLKHGVPLFKSLKPILDAVFRIRYEVSTRNDCILRIQSNIRKEAEAYENTVKKCKDQAQYFDKFISEDYLKSMAFLNEWEELKKKLDAKVTELQNLANDKFAIISRLIGLDYRYSVQQKYGRFLYYLSPPTWRLSHRDFARSIEIEKKGFDLGNTSDEDPFVVIFEKLQHEILRNPISPVLYFERPQDLMHLLESAEQQQLHYLAHVTYSTPYTKILKKKLNTLKTLIQQSSYSVVKSIKDFELNLEDCFTRCNYLEEKFHRIINGMFYDSVGALDVLKMNLHLDYCYEKVLGEKPMNLNITAMAKTLESCYLDYSKRLDDIHSSDIKKAIKYQIELEKRKMKRAKLAARELRLFNRLEKELLRTCLPLSDFNSDLLPLTGTSVKPSSLPTRYSKGNRVSSRAVVETTRASLTEAEQEYLTLFTDWTERENPADYLQSLAMRKQSKPEGET</sequence>
<gene>
    <name evidence="1" type="ORF">MSG28_005326</name>
</gene>
<keyword evidence="2" id="KW-1185">Reference proteome</keyword>
<proteinExistence type="predicted"/>
<organism evidence="1 2">
    <name type="scientific">Choristoneura fumiferana</name>
    <name type="common">Spruce budworm moth</name>
    <name type="synonym">Archips fumiferana</name>
    <dbReference type="NCBI Taxonomy" id="7141"/>
    <lineage>
        <taxon>Eukaryota</taxon>
        <taxon>Metazoa</taxon>
        <taxon>Ecdysozoa</taxon>
        <taxon>Arthropoda</taxon>
        <taxon>Hexapoda</taxon>
        <taxon>Insecta</taxon>
        <taxon>Pterygota</taxon>
        <taxon>Neoptera</taxon>
        <taxon>Endopterygota</taxon>
        <taxon>Lepidoptera</taxon>
        <taxon>Glossata</taxon>
        <taxon>Ditrysia</taxon>
        <taxon>Tortricoidea</taxon>
        <taxon>Tortricidae</taxon>
        <taxon>Tortricinae</taxon>
        <taxon>Choristoneura</taxon>
    </lineage>
</organism>
<evidence type="ECO:0000313" key="1">
    <source>
        <dbReference type="EMBL" id="KAI8426520.1"/>
    </source>
</evidence>
<accession>A0ACC0JRI2</accession>
<reference evidence="1 2" key="1">
    <citation type="journal article" date="2022" name="Genome Biol. Evol.">
        <title>The Spruce Budworm Genome: Reconstructing the Evolutionary History of Antifreeze Proteins.</title>
        <authorList>
            <person name="Beliveau C."/>
            <person name="Gagne P."/>
            <person name="Picq S."/>
            <person name="Vernygora O."/>
            <person name="Keeling C.I."/>
            <person name="Pinkney K."/>
            <person name="Doucet D."/>
            <person name="Wen F."/>
            <person name="Johnston J.S."/>
            <person name="Maaroufi H."/>
            <person name="Boyle B."/>
            <person name="Laroche J."/>
            <person name="Dewar K."/>
            <person name="Juretic N."/>
            <person name="Blackburn G."/>
            <person name="Nisole A."/>
            <person name="Brunet B."/>
            <person name="Brandao M."/>
            <person name="Lumley L."/>
            <person name="Duan J."/>
            <person name="Quan G."/>
            <person name="Lucarotti C.J."/>
            <person name="Roe A.D."/>
            <person name="Sperling F.A.H."/>
            <person name="Levesque R.C."/>
            <person name="Cusson M."/>
        </authorList>
    </citation>
    <scope>NUCLEOTIDE SEQUENCE [LARGE SCALE GENOMIC DNA]</scope>
    <source>
        <strain evidence="1">Glfc:IPQL:Cfum</strain>
    </source>
</reference>
<comment type="caution">
    <text evidence="1">The sequence shown here is derived from an EMBL/GenBank/DDBJ whole genome shotgun (WGS) entry which is preliminary data.</text>
</comment>
<name>A0ACC0JRI2_CHOFU</name>
<dbReference type="EMBL" id="CM046108">
    <property type="protein sequence ID" value="KAI8426520.1"/>
    <property type="molecule type" value="Genomic_DNA"/>
</dbReference>
<protein>
    <submittedName>
        <fullName evidence="1">Uncharacterized protein</fullName>
    </submittedName>
</protein>
<evidence type="ECO:0000313" key="2">
    <source>
        <dbReference type="Proteomes" id="UP001064048"/>
    </source>
</evidence>
<dbReference type="Proteomes" id="UP001064048">
    <property type="component" value="Chromosome 8"/>
</dbReference>